<dbReference type="OrthoDB" id="2475943at2"/>
<name>A0A429XA64_SIMTE</name>
<evidence type="ECO:0000256" key="1">
    <source>
        <dbReference type="SAM" id="SignalP"/>
    </source>
</evidence>
<dbReference type="AlphaFoldDB" id="A0A429XA64"/>
<proteinExistence type="predicted"/>
<protein>
    <submittedName>
        <fullName evidence="2">Uncharacterized protein</fullName>
    </submittedName>
</protein>
<dbReference type="Proteomes" id="UP000287296">
    <property type="component" value="Unassembled WGS sequence"/>
</dbReference>
<dbReference type="RefSeq" id="WP_120117559.1">
    <property type="nucleotide sequence ID" value="NZ_QYTW02000005.1"/>
</dbReference>
<feature type="chain" id="PRO_5019139652" evidence="1">
    <location>
        <begin position="25"/>
        <end position="228"/>
    </location>
</feature>
<comment type="caution">
    <text evidence="2">The sequence shown here is derived from an EMBL/GenBank/DDBJ whole genome shotgun (WGS) entry which is preliminary data.</text>
</comment>
<reference evidence="2 3" key="1">
    <citation type="submission" date="2018-12" db="EMBL/GenBank/DDBJ databases">
        <authorList>
            <person name="Sun L."/>
            <person name="Chen Z."/>
        </authorList>
    </citation>
    <scope>NUCLEOTIDE SEQUENCE [LARGE SCALE GENOMIC DNA]</scope>
    <source>
        <strain evidence="2 3">LMG 29736</strain>
    </source>
</reference>
<evidence type="ECO:0000313" key="3">
    <source>
        <dbReference type="Proteomes" id="UP000287296"/>
    </source>
</evidence>
<dbReference type="EMBL" id="QYTW02000005">
    <property type="protein sequence ID" value="RST60241.1"/>
    <property type="molecule type" value="Genomic_DNA"/>
</dbReference>
<evidence type="ECO:0000313" key="2">
    <source>
        <dbReference type="EMBL" id="RST60241.1"/>
    </source>
</evidence>
<accession>A0A429XA64</accession>
<keyword evidence="1" id="KW-0732">Signal</keyword>
<organism evidence="2 3">
    <name type="scientific">Siminovitchia terrae</name>
    <name type="common">Bacillus terrae</name>
    <dbReference type="NCBI Taxonomy" id="1914933"/>
    <lineage>
        <taxon>Bacteria</taxon>
        <taxon>Bacillati</taxon>
        <taxon>Bacillota</taxon>
        <taxon>Bacilli</taxon>
        <taxon>Bacillales</taxon>
        <taxon>Bacillaceae</taxon>
        <taxon>Siminovitchia</taxon>
    </lineage>
</organism>
<sequence length="228" mass="25714">MKKMFIFLLVFCTFFMFSISSTFASTGQVDALPSDDAEFENLTPMVDERVVNLLKENNIDFHIEDGYLIQLDNVTPELIADVNNKLEEDFEEQGSVALFAAKKYPTPYQYMKTYDRVFSKKFTMATKVAFSAGMTSWLTGKTATPASVAKVAAAAFGSYYFINSNVQNVYYFSKYYYRELGPGKVGPTGSYMGNYQIKKTERTTKNANGTGGQITERTKKSTIIEPFF</sequence>
<gene>
    <name evidence="2" type="ORF">D5F11_007240</name>
</gene>
<feature type="signal peptide" evidence="1">
    <location>
        <begin position="1"/>
        <end position="24"/>
    </location>
</feature>